<dbReference type="Proteomes" id="UP000279259">
    <property type="component" value="Unassembled WGS sequence"/>
</dbReference>
<feature type="region of interest" description="Disordered" evidence="1">
    <location>
        <begin position="303"/>
        <end position="323"/>
    </location>
</feature>
<name>A0A427Y879_9TREE</name>
<keyword evidence="4" id="KW-1185">Reference proteome</keyword>
<proteinExistence type="predicted"/>
<dbReference type="Pfam" id="PF25794">
    <property type="entry name" value="SACS"/>
    <property type="match status" value="1"/>
</dbReference>
<dbReference type="PANTHER" id="PTHR47839">
    <property type="entry name" value="DOMAIN PROTEIN, PUTATIVE (AFU_ORTHOLOGUE AFUA_6G04830)-RELATED"/>
    <property type="match status" value="1"/>
</dbReference>
<dbReference type="InterPro" id="IPR036890">
    <property type="entry name" value="HATPase_C_sf"/>
</dbReference>
<accession>A0A427Y879</accession>
<dbReference type="SUPFAM" id="SSF55874">
    <property type="entry name" value="ATPase domain of HSP90 chaperone/DNA topoisomerase II/histidine kinase"/>
    <property type="match status" value="1"/>
</dbReference>
<evidence type="ECO:0000259" key="2">
    <source>
        <dbReference type="Pfam" id="PF25794"/>
    </source>
</evidence>
<reference evidence="3 4" key="1">
    <citation type="submission" date="2018-11" db="EMBL/GenBank/DDBJ databases">
        <title>Genome sequence of Saitozyma podzolica DSM 27192.</title>
        <authorList>
            <person name="Aliyu H."/>
            <person name="Gorte O."/>
            <person name="Ochsenreither K."/>
        </authorList>
    </citation>
    <scope>NUCLEOTIDE SEQUENCE [LARGE SCALE GENOMIC DNA]</scope>
    <source>
        <strain evidence="3 4">DSM 27192</strain>
    </source>
</reference>
<evidence type="ECO:0000256" key="1">
    <source>
        <dbReference type="SAM" id="MobiDB-lite"/>
    </source>
</evidence>
<dbReference type="PANTHER" id="PTHR47839:SF1">
    <property type="entry name" value="DOMAIN PROTEIN, PUTATIVE (AFU_ORTHOLOGUE AFUA_6G04830)-RELATED"/>
    <property type="match status" value="1"/>
</dbReference>
<feature type="compositionally biased region" description="Pro residues" evidence="1">
    <location>
        <begin position="310"/>
        <end position="322"/>
    </location>
</feature>
<feature type="domain" description="Sacsin/Nov" evidence="2">
    <location>
        <begin position="25"/>
        <end position="143"/>
    </location>
</feature>
<feature type="region of interest" description="Disordered" evidence="1">
    <location>
        <begin position="1415"/>
        <end position="1506"/>
    </location>
</feature>
<feature type="region of interest" description="Disordered" evidence="1">
    <location>
        <begin position="1561"/>
        <end position="1585"/>
    </location>
</feature>
<feature type="compositionally biased region" description="Low complexity" evidence="1">
    <location>
        <begin position="1451"/>
        <end position="1463"/>
    </location>
</feature>
<sequence>MPPPTREDLWSSGKDETVEVNQRALIDKILARYSGEHTIFRELLQNADDAGAQHVQVKFYTQAGADAHERGGASTTLPDVKKDVMVRWVVTNDGIPFRPQDWQRLKKIAEGNPDEKLVGAFGVGFYSLFSVCDDPFVQSGDKWMGFYWKDGGDQLFARSGDMSSAQSEPSTSGNPWTSFTMNQREPSLLEGPLDLARFFVTSMSFTRTIRKVDMLVDDFKVLEVSKSVNPKTAVGKKGLRNTSTNGMMKVVGVDKTGMVITARVMKWLSATGFTPPPLPPPVPVYSKPTKALASIFSSSFFNRSSSTPAPIEPPPPPPPPEDPLQITVLHREIELFQAEVKVTVSPAFGRELERATKKPPPARMPVSLVFSRADDAEATIDSGEGKVAKDVGGVFSGLSPPLDGDKSAKVFIGQATGQTTGIGGHLSARFIPTVERESVDLVDRHVSHWNRELLWVGGYLSRMIYELELLDLQAQWTKTSVSDAAIRAKISAKGLHALRFFTFRPTTPSAVVGQEMESAFFLCASDNKTFPIVSSAGILPVTDVRMPNAELQKFLPDLPVLTSATIEEAARPIARLRERNLLREVTLDDVIKHLGARPLSESEMIVALQWWQSLANSDGYNPAVRSRLLDAAVLVMDNGKIIPLSMMQTVVRPQSSSIPTDMPLPPHTLPYTITKDLKGASLYPVFGWTELSLLQYITFLINPPMSNAPEADSETDIRTSPAFAERVLAMLGRAWQSVSANQQSAIALELKDVPCIPTKAGFKKPGEAYFEKNLLFDDLPTIALPNTKQIKGGMEKMLLAIGVRRTVDLQLVFSRLVGGGTWSCQDLMKYLVSVKDTLTNEELARLRQTAAFPLEQPPIEDGSKLPLVRRKPHELYEPTDAMRSLGLPLLDWGEGKWKSNSEEAKMILTLGLRRFPPIDVLLGIAAGRPPTNEKALRYLLAHISTQYPTFDPNAFSGVAFIPATGPDGKSLLAKPGEVFTNWACAILGFAVADPSIITAENAARLRIPTDPPTESLVTALLSQVTKDVDLARRIFEYMATRVGQSGTIALGRLQNAPFIPARTEKEGRLFKPSDVYFSSKDGNDELFRTAFTFVDFGDKANVFLKYCGVRSEPSVKDIALLLMRSPERMLEQAGSPEKYLDQLRLLAANWTKFDISTRTAMKAAPFLLASRVVPVKRSGKKLLAGFSGGMADEEYEHHWVLCKASEAARVDDIILMQYFGQRILAAPEEQLLEEFYEHLGANRLSSLVRVEYIPHGVSSTPSSAAAALRQHVLERLTIFLAEARRRPSEYTVEWLSNGDNFTVSEVRSLQARYTLRYGGSEYQHSETLYATANKKGRSVVLTVSTTATPDDYDIAHALCNILLKSHKADDALLLNSILSTPLMALKKRGYNVDRILNRQREDRLRLRAEAVRDREKAIEQETQNRQSQSQSIGQIQDQPPPAYDDGRRRSSVSVSGKSAAGASTDSSESRKLGLLERLRKGKSSRNLDQPEAGWDEGREGYSPSWKGSRLAVLSGTRMVGYTVWTGRVEVRRTEEDSPQPVRQFTPLDDLANIRSTVQRALDASRPETSTQISDSRQAVTNVPESQDTYCDSTAQANLILAVAGGPDSLAIWIPKDTADWADFLKDKLEICESFTNGVIAPLGSVFRLSSAVFNVFWDNEGPLIAFNRGGAIFCNARYFAAWHNASLQRGERSDALISWYFSIAHELAHNLESAHNSSHEFYFSSIAEEYLTRLTPLLGAGEKR</sequence>
<feature type="compositionally biased region" description="Polar residues" evidence="1">
    <location>
        <begin position="161"/>
        <end position="181"/>
    </location>
</feature>
<feature type="region of interest" description="Disordered" evidence="1">
    <location>
        <begin position="158"/>
        <end position="181"/>
    </location>
</feature>
<protein>
    <recommendedName>
        <fullName evidence="2">Sacsin/Nov domain-containing protein</fullName>
    </recommendedName>
</protein>
<organism evidence="3 4">
    <name type="scientific">Saitozyma podzolica</name>
    <dbReference type="NCBI Taxonomy" id="1890683"/>
    <lineage>
        <taxon>Eukaryota</taxon>
        <taxon>Fungi</taxon>
        <taxon>Dikarya</taxon>
        <taxon>Basidiomycota</taxon>
        <taxon>Agaricomycotina</taxon>
        <taxon>Tremellomycetes</taxon>
        <taxon>Tremellales</taxon>
        <taxon>Trimorphomycetaceae</taxon>
        <taxon>Saitozyma</taxon>
    </lineage>
</organism>
<dbReference type="NCBIfam" id="NF047352">
    <property type="entry name" value="P_loop_sacsin"/>
    <property type="match status" value="1"/>
</dbReference>
<gene>
    <name evidence="3" type="ORF">EHS25_003207</name>
</gene>
<comment type="caution">
    <text evidence="3">The sequence shown here is derived from an EMBL/GenBank/DDBJ whole genome shotgun (WGS) entry which is preliminary data.</text>
</comment>
<dbReference type="EMBL" id="RSCD01000017">
    <property type="protein sequence ID" value="RSH87298.1"/>
    <property type="molecule type" value="Genomic_DNA"/>
</dbReference>
<dbReference type="Pfam" id="PF12449">
    <property type="entry name" value="DUF3684"/>
    <property type="match status" value="1"/>
</dbReference>
<feature type="compositionally biased region" description="Low complexity" evidence="1">
    <location>
        <begin position="1426"/>
        <end position="1437"/>
    </location>
</feature>
<dbReference type="InterPro" id="IPR022155">
    <property type="entry name" value="DUF3684"/>
</dbReference>
<evidence type="ECO:0000313" key="3">
    <source>
        <dbReference type="EMBL" id="RSH87298.1"/>
    </source>
</evidence>
<dbReference type="OrthoDB" id="10031156at2759"/>
<dbReference type="InterPro" id="IPR058210">
    <property type="entry name" value="SACS/Nov_dom"/>
</dbReference>
<feature type="compositionally biased region" description="Polar residues" evidence="1">
    <location>
        <begin position="1566"/>
        <end position="1585"/>
    </location>
</feature>
<evidence type="ECO:0000313" key="4">
    <source>
        <dbReference type="Proteomes" id="UP000279259"/>
    </source>
</evidence>
<feature type="compositionally biased region" description="Basic and acidic residues" evidence="1">
    <location>
        <begin position="1467"/>
        <end position="1478"/>
    </location>
</feature>
<dbReference type="STRING" id="1890683.A0A427Y879"/>
<dbReference type="Gene3D" id="3.30.565.10">
    <property type="entry name" value="Histidine kinase-like ATPase, C-terminal domain"/>
    <property type="match status" value="1"/>
</dbReference>